<dbReference type="Proteomes" id="UP000286045">
    <property type="component" value="Unassembled WGS sequence"/>
</dbReference>
<gene>
    <name evidence="1" type="ORF">EKO27_g11498</name>
</gene>
<dbReference type="EMBL" id="RYZI01000741">
    <property type="protein sequence ID" value="RWA03608.1"/>
    <property type="molecule type" value="Genomic_DNA"/>
</dbReference>
<evidence type="ECO:0000313" key="1">
    <source>
        <dbReference type="EMBL" id="RWA03608.1"/>
    </source>
</evidence>
<reference evidence="1 2" key="1">
    <citation type="submission" date="2018-12" db="EMBL/GenBank/DDBJ databases">
        <title>Draft genome sequence of Xylaria grammica IHI A82.</title>
        <authorList>
            <person name="Buettner E."/>
            <person name="Kellner H."/>
        </authorList>
    </citation>
    <scope>NUCLEOTIDE SEQUENCE [LARGE SCALE GENOMIC DNA]</scope>
    <source>
        <strain evidence="1 2">IHI A82</strain>
    </source>
</reference>
<protein>
    <submittedName>
        <fullName evidence="1">Uncharacterized protein</fullName>
    </submittedName>
</protein>
<name>A0A439CN77_9PEZI</name>
<sequence>MGSDMSEELGKITEDMLRIRWKTLDVSDDFFNNCKKHPINYILAENYERKYYFFGCENIEFQNEIGEKIWSTTGNGELNVPARVGVYIVRGKIRSG</sequence>
<evidence type="ECO:0000313" key="2">
    <source>
        <dbReference type="Proteomes" id="UP000286045"/>
    </source>
</evidence>
<comment type="caution">
    <text evidence="1">The sequence shown here is derived from an EMBL/GenBank/DDBJ whole genome shotgun (WGS) entry which is preliminary data.</text>
</comment>
<accession>A0A439CN77</accession>
<proteinExistence type="predicted"/>
<dbReference type="AlphaFoldDB" id="A0A439CN77"/>
<keyword evidence="2" id="KW-1185">Reference proteome</keyword>
<organism evidence="1 2">
    <name type="scientific">Xylaria grammica</name>
    <dbReference type="NCBI Taxonomy" id="363999"/>
    <lineage>
        <taxon>Eukaryota</taxon>
        <taxon>Fungi</taxon>
        <taxon>Dikarya</taxon>
        <taxon>Ascomycota</taxon>
        <taxon>Pezizomycotina</taxon>
        <taxon>Sordariomycetes</taxon>
        <taxon>Xylariomycetidae</taxon>
        <taxon>Xylariales</taxon>
        <taxon>Xylariaceae</taxon>
        <taxon>Xylaria</taxon>
    </lineage>
</organism>